<accession>A0ABS8SJI5</accession>
<proteinExistence type="predicted"/>
<reference evidence="3 4" key="1">
    <citation type="journal article" date="2021" name="BMC Genomics">
        <title>Datura genome reveals duplications of psychoactive alkaloid biosynthetic genes and high mutation rate following tissue culture.</title>
        <authorList>
            <person name="Rajewski A."/>
            <person name="Carter-House D."/>
            <person name="Stajich J."/>
            <person name="Litt A."/>
        </authorList>
    </citation>
    <scope>NUCLEOTIDE SEQUENCE [LARGE SCALE GENOMIC DNA]</scope>
    <source>
        <strain evidence="3">AR-01</strain>
    </source>
</reference>
<dbReference type="PANTHER" id="PTHR31680:SF20">
    <property type="entry name" value="PROTEIN LONGIFOLIA 2-LIKE"/>
    <property type="match status" value="1"/>
</dbReference>
<dbReference type="EMBL" id="JACEIK010000552">
    <property type="protein sequence ID" value="MCD7458938.1"/>
    <property type="molecule type" value="Genomic_DNA"/>
</dbReference>
<evidence type="ECO:0000256" key="1">
    <source>
        <dbReference type="SAM" id="Coils"/>
    </source>
</evidence>
<feature type="domain" description="DUF4378" evidence="2">
    <location>
        <begin position="14"/>
        <end position="64"/>
    </location>
</feature>
<dbReference type="Proteomes" id="UP000823775">
    <property type="component" value="Unassembled WGS sequence"/>
</dbReference>
<evidence type="ECO:0000313" key="4">
    <source>
        <dbReference type="Proteomes" id="UP000823775"/>
    </source>
</evidence>
<dbReference type="InterPro" id="IPR025486">
    <property type="entry name" value="DUF4378"/>
</dbReference>
<evidence type="ECO:0000259" key="2">
    <source>
        <dbReference type="Pfam" id="PF14309"/>
    </source>
</evidence>
<dbReference type="PANTHER" id="PTHR31680">
    <property type="entry name" value="LONGIFOLIA PROTEIN"/>
    <property type="match status" value="1"/>
</dbReference>
<comment type="caution">
    <text evidence="3">The sequence shown here is derived from an EMBL/GenBank/DDBJ whole genome shotgun (WGS) entry which is preliminary data.</text>
</comment>
<gene>
    <name evidence="3" type="ORF">HAX54_039661</name>
</gene>
<protein>
    <recommendedName>
        <fullName evidence="2">DUF4378 domain-containing protein</fullName>
    </recommendedName>
</protein>
<sequence>MDQLGSLSQNHNPDHRYITKILLASGLLKDVDSVSTAIQLQSSGHMIDPRLFHILEQTEGVLCQKMDTGRDRLSAQQLQKELKSDIDKLNDKKVSMDSEEDELISILNADLRYQSDDWTNGESEIPSLILRCRA</sequence>
<evidence type="ECO:0000313" key="3">
    <source>
        <dbReference type="EMBL" id="MCD7458938.1"/>
    </source>
</evidence>
<organism evidence="3 4">
    <name type="scientific">Datura stramonium</name>
    <name type="common">Jimsonweed</name>
    <name type="synonym">Common thornapple</name>
    <dbReference type="NCBI Taxonomy" id="4076"/>
    <lineage>
        <taxon>Eukaryota</taxon>
        <taxon>Viridiplantae</taxon>
        <taxon>Streptophyta</taxon>
        <taxon>Embryophyta</taxon>
        <taxon>Tracheophyta</taxon>
        <taxon>Spermatophyta</taxon>
        <taxon>Magnoliopsida</taxon>
        <taxon>eudicotyledons</taxon>
        <taxon>Gunneridae</taxon>
        <taxon>Pentapetalae</taxon>
        <taxon>asterids</taxon>
        <taxon>lamiids</taxon>
        <taxon>Solanales</taxon>
        <taxon>Solanaceae</taxon>
        <taxon>Solanoideae</taxon>
        <taxon>Datureae</taxon>
        <taxon>Datura</taxon>
    </lineage>
</organism>
<keyword evidence="1" id="KW-0175">Coiled coil</keyword>
<dbReference type="Pfam" id="PF14309">
    <property type="entry name" value="DUF4378"/>
    <property type="match status" value="1"/>
</dbReference>
<dbReference type="InterPro" id="IPR033334">
    <property type="entry name" value="LNG1/2"/>
</dbReference>
<feature type="coiled-coil region" evidence="1">
    <location>
        <begin position="72"/>
        <end position="99"/>
    </location>
</feature>
<name>A0ABS8SJI5_DATST</name>
<keyword evidence="4" id="KW-1185">Reference proteome</keyword>